<proteinExistence type="predicted"/>
<evidence type="ECO:0000256" key="1">
    <source>
        <dbReference type="SAM" id="MobiDB-lite"/>
    </source>
</evidence>
<feature type="compositionally biased region" description="Basic and acidic residues" evidence="1">
    <location>
        <begin position="50"/>
        <end position="81"/>
    </location>
</feature>
<dbReference type="InterPro" id="IPR039564">
    <property type="entry name" value="Peptidase_C39-like"/>
</dbReference>
<sequence>MKNGVKSVLLGSSLLAVLALSACGNSSDASTNSAKKDSVSKVSRKSASKKASEKSSLKKAKATEESATEKESEKKAEEQKNQEAAQKASAEAAQSASVTEAQAQPAQQVSQAAGATAPAAQTNNAGGQNTANNTQPAASSETLLNVPFISQGDTMLCEGTSLLMALHYKGVTGQGIYQFVNSMPRSSDNNPYNGYAGEWSHNVDGTYQGMMAAPVVQWANSVGGHATGISGLEAVKNSVRNGNPAVTWITYQYAAPEFKQMPWGRAVWNGHVVLVDGVKPGYIHVVDPVFGASWIGESTFANSFNTTGMAVSVG</sequence>
<evidence type="ECO:0000313" key="5">
    <source>
        <dbReference type="Proteomes" id="UP000257607"/>
    </source>
</evidence>
<dbReference type="PROSITE" id="PS51257">
    <property type="entry name" value="PROKAR_LIPOPROTEIN"/>
    <property type="match status" value="1"/>
</dbReference>
<feature type="compositionally biased region" description="Low complexity" evidence="1">
    <location>
        <begin position="82"/>
        <end position="135"/>
    </location>
</feature>
<feature type="region of interest" description="Disordered" evidence="1">
    <location>
        <begin position="23"/>
        <end position="138"/>
    </location>
</feature>
<feature type="domain" description="Peptidase C39-like" evidence="3">
    <location>
        <begin position="144"/>
        <end position="288"/>
    </location>
</feature>
<dbReference type="PANTHER" id="PTHR37806">
    <property type="entry name" value="LMO0724 PROTEIN"/>
    <property type="match status" value="1"/>
</dbReference>
<reference evidence="4 5" key="1">
    <citation type="submission" date="2018-07" db="EMBL/GenBank/DDBJ databases">
        <title>Lactobacillus curvatus genome sequence.</title>
        <authorList>
            <person name="Prechtl R."/>
        </authorList>
    </citation>
    <scope>NUCLEOTIDE SEQUENCE [LARGE SCALE GENOMIC DNA]</scope>
    <source>
        <strain evidence="4 5">TMW 1.1928</strain>
        <plasmid evidence="4 5">p-1.1928_2</plasmid>
    </source>
</reference>
<organism evidence="4 5">
    <name type="scientific">Latilactobacillus curvatus</name>
    <name type="common">Lactobacillus curvatus</name>
    <dbReference type="NCBI Taxonomy" id="28038"/>
    <lineage>
        <taxon>Bacteria</taxon>
        <taxon>Bacillati</taxon>
        <taxon>Bacillota</taxon>
        <taxon>Bacilli</taxon>
        <taxon>Lactobacillales</taxon>
        <taxon>Lactobacillaceae</taxon>
        <taxon>Latilactobacillus</taxon>
    </lineage>
</organism>
<gene>
    <name evidence="4" type="ORF">DT351_11160</name>
</gene>
<keyword evidence="4" id="KW-0614">Plasmid</keyword>
<keyword evidence="2" id="KW-0732">Signal</keyword>
<protein>
    <submittedName>
        <fullName evidence="4">Glycosyl hydrolase family 2</fullName>
    </submittedName>
</protein>
<accession>A0A385AGS2</accession>
<dbReference type="AlphaFoldDB" id="A0A385AGS2"/>
<dbReference type="PANTHER" id="PTHR37806:SF1">
    <property type="entry name" value="PEPTIDASE C39-LIKE DOMAIN-CONTAINING PROTEIN"/>
    <property type="match status" value="1"/>
</dbReference>
<feature type="signal peptide" evidence="2">
    <location>
        <begin position="1"/>
        <end position="21"/>
    </location>
</feature>
<dbReference type="Proteomes" id="UP000257607">
    <property type="component" value="Plasmid p-1.1928_2"/>
</dbReference>
<dbReference type="EMBL" id="CP031005">
    <property type="protein sequence ID" value="AXN36899.1"/>
    <property type="molecule type" value="Genomic_DNA"/>
</dbReference>
<dbReference type="RefSeq" id="WP_116843853.1">
    <property type="nucleotide sequence ID" value="NZ_CP031005.1"/>
</dbReference>
<dbReference type="Gene3D" id="3.90.70.10">
    <property type="entry name" value="Cysteine proteinases"/>
    <property type="match status" value="1"/>
</dbReference>
<evidence type="ECO:0000313" key="4">
    <source>
        <dbReference type="EMBL" id="AXN36899.1"/>
    </source>
</evidence>
<keyword evidence="4" id="KW-0378">Hydrolase</keyword>
<dbReference type="Pfam" id="PF13529">
    <property type="entry name" value="Peptidase_C39_2"/>
    <property type="match status" value="1"/>
</dbReference>
<geneLocation type="plasmid" evidence="4 5">
    <name>p-1.1928_2</name>
</geneLocation>
<evidence type="ECO:0000256" key="2">
    <source>
        <dbReference type="SAM" id="SignalP"/>
    </source>
</evidence>
<name>A0A385AGS2_LATCU</name>
<evidence type="ECO:0000259" key="3">
    <source>
        <dbReference type="Pfam" id="PF13529"/>
    </source>
</evidence>
<feature type="chain" id="PRO_5039129087" evidence="2">
    <location>
        <begin position="22"/>
        <end position="314"/>
    </location>
</feature>
<dbReference type="GO" id="GO:0016787">
    <property type="term" value="F:hydrolase activity"/>
    <property type="evidence" value="ECO:0007669"/>
    <property type="project" value="UniProtKB-KW"/>
</dbReference>